<keyword evidence="6 7" id="KW-0131">Cell cycle</keyword>
<dbReference type="RefSeq" id="WP_290599089.1">
    <property type="nucleotide sequence ID" value="NZ_CAKZIO010000009.1"/>
</dbReference>
<evidence type="ECO:0000256" key="3">
    <source>
        <dbReference type="ARBA" id="ARBA00022692"/>
    </source>
</evidence>
<evidence type="ECO:0000313" key="9">
    <source>
        <dbReference type="Proteomes" id="UP000248606"/>
    </source>
</evidence>
<comment type="similarity">
    <text evidence="7">Belongs to the CrgA family.</text>
</comment>
<dbReference type="AlphaFoldDB" id="A0A2W5K0Q6"/>
<evidence type="ECO:0000313" key="8">
    <source>
        <dbReference type="EMBL" id="PZP88386.1"/>
    </source>
</evidence>
<comment type="function">
    <text evidence="7">Involved in cell division.</text>
</comment>
<feature type="transmembrane region" description="Helical" evidence="7">
    <location>
        <begin position="64"/>
        <end position="84"/>
    </location>
</feature>
<evidence type="ECO:0000256" key="7">
    <source>
        <dbReference type="HAMAP-Rule" id="MF_00631"/>
    </source>
</evidence>
<dbReference type="Pfam" id="PF06781">
    <property type="entry name" value="CrgA"/>
    <property type="match status" value="1"/>
</dbReference>
<dbReference type="GO" id="GO:0005886">
    <property type="term" value="C:plasma membrane"/>
    <property type="evidence" value="ECO:0007669"/>
    <property type="project" value="UniProtKB-SubCell"/>
</dbReference>
<evidence type="ECO:0000256" key="6">
    <source>
        <dbReference type="ARBA" id="ARBA00023306"/>
    </source>
</evidence>
<protein>
    <recommendedName>
        <fullName evidence="7">Cell division protein CrgA</fullName>
    </recommendedName>
</protein>
<comment type="caution">
    <text evidence="8">The sequence shown here is derived from an EMBL/GenBank/DDBJ whole genome shotgun (WGS) entry which is preliminary data.</text>
</comment>
<keyword evidence="4 7" id="KW-1133">Transmembrane helix</keyword>
<reference evidence="8 9" key="1">
    <citation type="submission" date="2017-08" db="EMBL/GenBank/DDBJ databases">
        <title>Infants hospitalized years apart are colonized by the same room-sourced microbial strains.</title>
        <authorList>
            <person name="Brooks B."/>
            <person name="Olm M.R."/>
            <person name="Firek B.A."/>
            <person name="Baker R."/>
            <person name="Thomas B.C."/>
            <person name="Morowitz M.J."/>
            <person name="Banfield J.F."/>
        </authorList>
    </citation>
    <scope>NUCLEOTIDE SEQUENCE [LARGE SCALE GENOMIC DNA]</scope>
    <source>
        <strain evidence="8">S2_006_000_R1_57</strain>
    </source>
</reference>
<name>A0A2W5K0Q6_9ACTN</name>
<evidence type="ECO:0000256" key="4">
    <source>
        <dbReference type="ARBA" id="ARBA00022989"/>
    </source>
</evidence>
<comment type="subcellular location">
    <subcellularLocation>
        <location evidence="7">Cell membrane</location>
        <topology evidence="7">Multi-pass membrane protein</topology>
    </subcellularLocation>
</comment>
<feature type="transmembrane region" description="Helical" evidence="7">
    <location>
        <begin position="29"/>
        <end position="52"/>
    </location>
</feature>
<keyword evidence="3 7" id="KW-0812">Transmembrane</keyword>
<dbReference type="InterPro" id="IPR009619">
    <property type="entry name" value="CrgA"/>
</dbReference>
<dbReference type="EMBL" id="QFOZ01000012">
    <property type="protein sequence ID" value="PZP88386.1"/>
    <property type="molecule type" value="Genomic_DNA"/>
</dbReference>
<accession>A0A2W5K0Q6</accession>
<organism evidence="8 9">
    <name type="scientific">Lawsonella clevelandensis</name>
    <dbReference type="NCBI Taxonomy" id="1528099"/>
    <lineage>
        <taxon>Bacteria</taxon>
        <taxon>Bacillati</taxon>
        <taxon>Actinomycetota</taxon>
        <taxon>Actinomycetes</taxon>
        <taxon>Mycobacteriales</taxon>
        <taxon>Lawsonellaceae</taxon>
        <taxon>Lawsonella</taxon>
    </lineage>
</organism>
<dbReference type="GO" id="GO:0051301">
    <property type="term" value="P:cell division"/>
    <property type="evidence" value="ECO:0007669"/>
    <property type="project" value="UniProtKB-UniRule"/>
</dbReference>
<dbReference type="NCBIfam" id="NF001194">
    <property type="entry name" value="PRK00159.1"/>
    <property type="match status" value="1"/>
</dbReference>
<evidence type="ECO:0000256" key="2">
    <source>
        <dbReference type="ARBA" id="ARBA00022618"/>
    </source>
</evidence>
<dbReference type="HAMAP" id="MF_00631">
    <property type="entry name" value="CrgA"/>
    <property type="match status" value="1"/>
</dbReference>
<evidence type="ECO:0000256" key="1">
    <source>
        <dbReference type="ARBA" id="ARBA00022475"/>
    </source>
</evidence>
<keyword evidence="2 7" id="KW-0132">Cell division</keyword>
<dbReference type="Proteomes" id="UP000248606">
    <property type="component" value="Unassembled WGS sequence"/>
</dbReference>
<proteinExistence type="inferred from homology"/>
<keyword evidence="5 7" id="KW-0472">Membrane</keyword>
<gene>
    <name evidence="7" type="primary">crgA</name>
    <name evidence="8" type="ORF">DI579_06665</name>
</gene>
<sequence>MPKSKVTKTDLSEGVTRTPVKVKQTKTPVVWLTIMGVCLVLGLAWIIMYYLVAGRGVIPFVDDLGAWNYLIAFGLMIIGLLMTLRWR</sequence>
<keyword evidence="1 7" id="KW-1003">Cell membrane</keyword>
<evidence type="ECO:0000256" key="5">
    <source>
        <dbReference type="ARBA" id="ARBA00023136"/>
    </source>
</evidence>